<gene>
    <name evidence="3" type="ORF">HK100_003212</name>
</gene>
<protein>
    <recommendedName>
        <fullName evidence="2">Phage tail collar domain-containing protein</fullName>
    </recommendedName>
</protein>
<comment type="caution">
    <text evidence="3">The sequence shown here is derived from an EMBL/GenBank/DDBJ whole genome shotgun (WGS) entry which is preliminary data.</text>
</comment>
<accession>A0AAD5SX64</accession>
<reference evidence="3" key="1">
    <citation type="submission" date="2020-05" db="EMBL/GenBank/DDBJ databases">
        <title>Phylogenomic resolution of chytrid fungi.</title>
        <authorList>
            <person name="Stajich J.E."/>
            <person name="Amses K."/>
            <person name="Simmons R."/>
            <person name="Seto K."/>
            <person name="Myers J."/>
            <person name="Bonds A."/>
            <person name="Quandt C.A."/>
            <person name="Barry K."/>
            <person name="Liu P."/>
            <person name="Grigoriev I."/>
            <person name="Longcore J.E."/>
            <person name="James T.Y."/>
        </authorList>
    </citation>
    <scope>NUCLEOTIDE SEQUENCE</scope>
    <source>
        <strain evidence="3">JEL0513</strain>
    </source>
</reference>
<dbReference type="InterPro" id="IPR011083">
    <property type="entry name" value="Phage_tail_collar_dom"/>
</dbReference>
<feature type="domain" description="Phage tail collar" evidence="2">
    <location>
        <begin position="121"/>
        <end position="172"/>
    </location>
</feature>
<feature type="region of interest" description="Disordered" evidence="1">
    <location>
        <begin position="1"/>
        <end position="41"/>
    </location>
</feature>
<proteinExistence type="predicted"/>
<dbReference type="SUPFAM" id="SSF88874">
    <property type="entry name" value="Receptor-binding domain of short tail fibre protein gp12"/>
    <property type="match status" value="1"/>
</dbReference>
<evidence type="ECO:0000313" key="3">
    <source>
        <dbReference type="EMBL" id="KAJ3109932.1"/>
    </source>
</evidence>
<dbReference type="Proteomes" id="UP001211907">
    <property type="component" value="Unassembled WGS sequence"/>
</dbReference>
<dbReference type="Pfam" id="PF07484">
    <property type="entry name" value="Collar"/>
    <property type="match status" value="1"/>
</dbReference>
<dbReference type="AlphaFoldDB" id="A0AAD5SX64"/>
<dbReference type="InterPro" id="IPR037053">
    <property type="entry name" value="Phage_tail_collar_dom_sf"/>
</dbReference>
<dbReference type="EMBL" id="JADGJH010001788">
    <property type="protein sequence ID" value="KAJ3109932.1"/>
    <property type="molecule type" value="Genomic_DNA"/>
</dbReference>
<keyword evidence="4" id="KW-1185">Reference proteome</keyword>
<evidence type="ECO:0000259" key="2">
    <source>
        <dbReference type="Pfam" id="PF07484"/>
    </source>
</evidence>
<evidence type="ECO:0000313" key="4">
    <source>
        <dbReference type="Proteomes" id="UP001211907"/>
    </source>
</evidence>
<evidence type="ECO:0000256" key="1">
    <source>
        <dbReference type="SAM" id="MobiDB-lite"/>
    </source>
</evidence>
<feature type="compositionally biased region" description="Basic and acidic residues" evidence="1">
    <location>
        <begin position="19"/>
        <end position="41"/>
    </location>
</feature>
<sequence length="194" mass="21879">GHKVKQDRRELQEQQALLDLKDHRDYQDRKDHRDHQDLKDQPEIPQQIMIVRFCHDLLASNQKYLAAVSPLLAAINTLDGKECVQPNQIAWPSGSSKRDYNLATNTTLARISKRDSTPFLGEISLVAFDFAPVGWEPAQGQLLSIEEYTALFALLGTTYGGDGRQTFALPNLDYIRPCGLQYIIALVGIFPSRN</sequence>
<dbReference type="Gene3D" id="3.90.1340.10">
    <property type="entry name" value="Phage tail collar domain"/>
    <property type="match status" value="1"/>
</dbReference>
<name>A0AAD5SX64_9FUNG</name>
<organism evidence="3 4">
    <name type="scientific">Physocladia obscura</name>
    <dbReference type="NCBI Taxonomy" id="109957"/>
    <lineage>
        <taxon>Eukaryota</taxon>
        <taxon>Fungi</taxon>
        <taxon>Fungi incertae sedis</taxon>
        <taxon>Chytridiomycota</taxon>
        <taxon>Chytridiomycota incertae sedis</taxon>
        <taxon>Chytridiomycetes</taxon>
        <taxon>Chytridiales</taxon>
        <taxon>Chytriomycetaceae</taxon>
        <taxon>Physocladia</taxon>
    </lineage>
</organism>
<feature type="non-terminal residue" evidence="3">
    <location>
        <position position="1"/>
    </location>
</feature>